<comment type="subcellular location">
    <subcellularLocation>
        <location evidence="1">Membrane</location>
    </subcellularLocation>
</comment>
<dbReference type="Ensembl" id="ENSRFET00010017181.1">
    <property type="protein sequence ID" value="ENSRFEP00010015735.1"/>
    <property type="gene ID" value="ENSRFEG00010010706.1"/>
</dbReference>
<evidence type="ECO:0000313" key="12">
    <source>
        <dbReference type="Proteomes" id="UP000585614"/>
    </source>
</evidence>
<dbReference type="GO" id="GO:0038023">
    <property type="term" value="F:signaling receptor activity"/>
    <property type="evidence" value="ECO:0007669"/>
    <property type="project" value="Ensembl"/>
</dbReference>
<keyword evidence="2 7" id="KW-0732">Signal</keyword>
<dbReference type="GO" id="GO:0009897">
    <property type="term" value="C:external side of plasma membrane"/>
    <property type="evidence" value="ECO:0007669"/>
    <property type="project" value="Ensembl"/>
</dbReference>
<name>A0A671ERE8_RHIFE</name>
<dbReference type="PANTHER" id="PTHR12080">
    <property type="entry name" value="SIGNALING LYMPHOCYTIC ACTIVATION MOLECULE"/>
    <property type="match status" value="1"/>
</dbReference>
<evidence type="ECO:0000256" key="6">
    <source>
        <dbReference type="SAM" id="Phobius"/>
    </source>
</evidence>
<dbReference type="CTD" id="51744"/>
<dbReference type="OMA" id="VDIHGTH"/>
<reference evidence="10 11" key="1">
    <citation type="journal article" date="2015" name="Annu Rev Anim Biosci">
        <title>The Genome 10K Project: a way forward.</title>
        <authorList>
            <person name="Koepfli K.P."/>
            <person name="Paten B."/>
            <person name="O'Brien S.J."/>
            <person name="Koepfli K.P."/>
            <person name="Paten B."/>
            <person name="Antunes A."/>
            <person name="Belov K."/>
            <person name="Bustamante C."/>
            <person name="Castoe T.A."/>
            <person name="Clawson H."/>
            <person name="Crawford A.J."/>
            <person name="Diekhans M."/>
            <person name="Distel D."/>
            <person name="Durbin R."/>
            <person name="Earl D."/>
            <person name="Fujita M.K."/>
            <person name="Gamble T."/>
            <person name="Georges A."/>
            <person name="Gemmell N."/>
            <person name="Gilbert M.T."/>
            <person name="Graves J.M."/>
            <person name="Green R.E."/>
            <person name="Hickey G."/>
            <person name="Jarvis E.D."/>
            <person name="Johnson W."/>
            <person name="Komissarov A."/>
            <person name="Korf I."/>
            <person name="Kuhn R."/>
            <person name="Larkin D.M."/>
            <person name="Lewin H."/>
            <person name="Lopez J.V."/>
            <person name="Ma J."/>
            <person name="Marques-Bonet T."/>
            <person name="Miller W."/>
            <person name="Murphy R."/>
            <person name="Pevzner P."/>
            <person name="Shapiro B."/>
            <person name="Steiner C."/>
            <person name="Tamazian G."/>
            <person name="Venkatesh B."/>
            <person name="Wang J."/>
            <person name="Wayne R."/>
            <person name="Wiley E."/>
            <person name="Yang H."/>
            <person name="Zhang G."/>
            <person name="Haussler D."/>
            <person name="Ryder O."/>
            <person name="O'Brien S.J."/>
        </authorList>
    </citation>
    <scope>NUCLEOTIDE SEQUENCE</scope>
</reference>
<keyword evidence="6" id="KW-0812">Transmembrane</keyword>
<dbReference type="GO" id="GO:0032729">
    <property type="term" value="P:positive regulation of type II interferon production"/>
    <property type="evidence" value="ECO:0007669"/>
    <property type="project" value="Ensembl"/>
</dbReference>
<reference evidence="10 11" key="2">
    <citation type="journal article" date="2018" name="Annu Rev Anim Biosci">
        <title>Bat Biology, Genomes, and the Bat1K Project: To Generate Chromosome-Level Genomes for All Living Bat Species.</title>
        <authorList>
            <person name="Teeling E.C."/>
            <person name="Vernes S.C."/>
            <person name="Davalos L.M."/>
            <person name="Ray D.A."/>
            <person name="Gilbert M.T.P."/>
            <person name="Myers E."/>
        </authorList>
    </citation>
    <scope>NUCLEOTIDE SEQUENCE</scope>
</reference>
<keyword evidence="4" id="KW-0325">Glycoprotein</keyword>
<dbReference type="InterPro" id="IPR015631">
    <property type="entry name" value="CD2/SLAM_rcpt"/>
</dbReference>
<gene>
    <name evidence="10" type="primary">CD244</name>
    <name evidence="9" type="ORF">mRhiFer1_002434</name>
</gene>
<dbReference type="InterPro" id="IPR007110">
    <property type="entry name" value="Ig-like_dom"/>
</dbReference>
<reference evidence="9 12" key="4">
    <citation type="journal article" date="2020" name="Nature">
        <title>Six reference-quality genomes reveal evolution of bat adaptations.</title>
        <authorList>
            <person name="Jebb D."/>
            <person name="Huang Z."/>
            <person name="Pippel M."/>
            <person name="Hughes G.M."/>
            <person name="Lavrichenko K."/>
            <person name="Devanna P."/>
            <person name="Winkler S."/>
            <person name="Jermiin L.S."/>
            <person name="Skirmuntt E.C."/>
            <person name="Katzourakis A."/>
            <person name="Burkitt-Gray L."/>
            <person name="Ray D.A."/>
            <person name="Sullivan K.A.M."/>
            <person name="Roscito J.G."/>
            <person name="Kirilenko B.M."/>
            <person name="Davalos L.M."/>
            <person name="Corthals A.P."/>
            <person name="Power M.L."/>
            <person name="Jones G."/>
            <person name="Ransome R.D."/>
            <person name="Dechmann D.K.N."/>
            <person name="Locatelli A.G."/>
            <person name="Puechmaille S.J."/>
            <person name="Fedrigo O."/>
            <person name="Jarvis E.D."/>
            <person name="Hiller M."/>
            <person name="Vernes S.C."/>
            <person name="Myers E.W."/>
            <person name="Teeling E.C."/>
        </authorList>
    </citation>
    <scope>NUCLEOTIDE SEQUENCE [LARGE SCALE GENOMIC DNA]</scope>
    <source>
        <strain evidence="9">MRhiFer1</strain>
        <tissue evidence="9">Lung</tissue>
    </source>
</reference>
<keyword evidence="11" id="KW-1185">Reference proteome</keyword>
<dbReference type="Gene3D" id="2.60.40.10">
    <property type="entry name" value="Immunoglobulins"/>
    <property type="match status" value="2"/>
</dbReference>
<feature type="transmembrane region" description="Helical" evidence="6">
    <location>
        <begin position="239"/>
        <end position="265"/>
    </location>
</feature>
<protein>
    <submittedName>
        <fullName evidence="9 10">CD244 molecule</fullName>
    </submittedName>
</protein>
<evidence type="ECO:0000313" key="10">
    <source>
        <dbReference type="Ensembl" id="ENSRFEP00010015735.1"/>
    </source>
</evidence>
<dbReference type="InterPro" id="IPR013783">
    <property type="entry name" value="Ig-like_fold"/>
</dbReference>
<evidence type="ECO:0000259" key="8">
    <source>
        <dbReference type="PROSITE" id="PS50835"/>
    </source>
</evidence>
<feature type="signal peptide" evidence="7">
    <location>
        <begin position="1"/>
        <end position="19"/>
    </location>
</feature>
<dbReference type="InterPro" id="IPR024303">
    <property type="entry name" value="NK_rcpt_2B4_Ig_dom"/>
</dbReference>
<evidence type="ECO:0000256" key="1">
    <source>
        <dbReference type="ARBA" id="ARBA00004370"/>
    </source>
</evidence>
<evidence type="ECO:0000256" key="3">
    <source>
        <dbReference type="ARBA" id="ARBA00023136"/>
    </source>
</evidence>
<dbReference type="AlphaFoldDB" id="A0A671ERE8"/>
<evidence type="ECO:0000256" key="4">
    <source>
        <dbReference type="ARBA" id="ARBA00023180"/>
    </source>
</evidence>
<dbReference type="Proteomes" id="UP000472240">
    <property type="component" value="Chromosome 22"/>
</dbReference>
<accession>A0A671ERE8</accession>
<evidence type="ECO:0000256" key="5">
    <source>
        <dbReference type="SAM" id="MobiDB-lite"/>
    </source>
</evidence>
<reference evidence="10 11" key="3">
    <citation type="submission" date="2018-12" db="EMBL/GenBank/DDBJ databases">
        <title>G10K-VGP greater horseshoe bat female genome, primary haplotype.</title>
        <authorList>
            <person name="Teeling E."/>
            <person name="Myers G."/>
            <person name="Vernes S."/>
            <person name="Pippel M."/>
            <person name="Winkler S."/>
            <person name="Fedrigo O."/>
            <person name="Rhie A."/>
            <person name="Koren S."/>
            <person name="Phillippy A."/>
            <person name="Lewin H."/>
            <person name="Damas J."/>
            <person name="Howe K."/>
            <person name="Mountcastle J."/>
            <person name="Jarvis E.D."/>
        </authorList>
    </citation>
    <scope>NUCLEOTIDE SEQUENCE [LARGE SCALE GENOMIC DNA]</scope>
</reference>
<dbReference type="GO" id="GO:0032757">
    <property type="term" value="P:positive regulation of interleukin-8 production"/>
    <property type="evidence" value="ECO:0007669"/>
    <property type="project" value="Ensembl"/>
</dbReference>
<feature type="compositionally biased region" description="Polar residues" evidence="5">
    <location>
        <begin position="297"/>
        <end position="327"/>
    </location>
</feature>
<feature type="region of interest" description="Disordered" evidence="5">
    <location>
        <begin position="292"/>
        <end position="327"/>
    </location>
</feature>
<feature type="chain" id="PRO_5044625914" evidence="7">
    <location>
        <begin position="20"/>
        <end position="383"/>
    </location>
</feature>
<dbReference type="SUPFAM" id="SSF48726">
    <property type="entry name" value="Immunoglobulin"/>
    <property type="match status" value="2"/>
</dbReference>
<dbReference type="GeneID" id="117014947"/>
<feature type="domain" description="Ig-like" evidence="8">
    <location>
        <begin position="136"/>
        <end position="231"/>
    </location>
</feature>
<sequence>MLGQALSLTLLLLLKGHQGQEAPAESLVALAGTSLWLQPHSMQTRAHSVDWRVKLSSKREFNTILTWKNESVSDNIRWFHSNLSNRFSFVTKNLTLLIKEAQQQDSGLYVLEVTNNSGGVCRHQFCVSVFEHVGKPLLCQRGKLKAVDRGTCQVNLSCSVTRGANVNCNTVSYENVSYSNVSYTWYRGSELIRAGRDLSTLEEQIDAKGEHTYTCSVSNPVSRANYTRRLTCASTQQEFSFLIFLVPIVFLIITLPLGALGYFCVRRRKRKQSQPSPEEMLTIYEEINNLPIRRNQEQQQSLPGEGSTIYSRIHSQPSASTSPKTENTLYSLVQPSRKSGSKKRNHSSSFISTVYEEVGKRQPKAQRPIRLSQKELENFCAYS</sequence>
<evidence type="ECO:0000256" key="7">
    <source>
        <dbReference type="SAM" id="SignalP"/>
    </source>
</evidence>
<evidence type="ECO:0000313" key="9">
    <source>
        <dbReference type="EMBL" id="KAF6292571.1"/>
    </source>
</evidence>
<dbReference type="GO" id="GO:0060732">
    <property type="term" value="P:positive regulation of inositol phosphate biosynthetic process"/>
    <property type="evidence" value="ECO:0007669"/>
    <property type="project" value="Ensembl"/>
</dbReference>
<dbReference type="Pfam" id="PF11465">
    <property type="entry name" value="Receptor_2B4"/>
    <property type="match status" value="1"/>
</dbReference>
<proteinExistence type="predicted"/>
<keyword evidence="6" id="KW-1133">Transmembrane helix</keyword>
<dbReference type="PANTHER" id="PTHR12080:SF56">
    <property type="entry name" value="NATURAL KILLER CELL RECEPTOR 2B4"/>
    <property type="match status" value="1"/>
</dbReference>
<dbReference type="GO" id="GO:0071663">
    <property type="term" value="P:positive regulation of granzyme B production"/>
    <property type="evidence" value="ECO:0007669"/>
    <property type="project" value="Ensembl"/>
</dbReference>
<dbReference type="Proteomes" id="UP000585614">
    <property type="component" value="Unassembled WGS sequence"/>
</dbReference>
<keyword evidence="3 6" id="KW-0472">Membrane</keyword>
<dbReference type="GO" id="GO:0042288">
    <property type="term" value="F:MHC class I protein binding"/>
    <property type="evidence" value="ECO:0007669"/>
    <property type="project" value="Ensembl"/>
</dbReference>
<dbReference type="PROSITE" id="PS50835">
    <property type="entry name" value="IG_LIKE"/>
    <property type="match status" value="1"/>
</dbReference>
<dbReference type="GeneTree" id="ENSGT01030000234540"/>
<evidence type="ECO:0000313" key="11">
    <source>
        <dbReference type="Proteomes" id="UP000472240"/>
    </source>
</evidence>
<dbReference type="GO" id="GO:0002323">
    <property type="term" value="P:natural killer cell activation involved in immune response"/>
    <property type="evidence" value="ECO:0007669"/>
    <property type="project" value="Ensembl"/>
</dbReference>
<dbReference type="RefSeq" id="XP_032949146.1">
    <property type="nucleotide sequence ID" value="XM_033093255.1"/>
</dbReference>
<dbReference type="EMBL" id="JACAGC010000021">
    <property type="protein sequence ID" value="KAF6292571.1"/>
    <property type="molecule type" value="Genomic_DNA"/>
</dbReference>
<evidence type="ECO:0000256" key="2">
    <source>
        <dbReference type="ARBA" id="ARBA00022729"/>
    </source>
</evidence>
<organism evidence="10 11">
    <name type="scientific">Rhinolophus ferrumequinum</name>
    <name type="common">Greater horseshoe bat</name>
    <dbReference type="NCBI Taxonomy" id="59479"/>
    <lineage>
        <taxon>Eukaryota</taxon>
        <taxon>Metazoa</taxon>
        <taxon>Chordata</taxon>
        <taxon>Craniata</taxon>
        <taxon>Vertebrata</taxon>
        <taxon>Euteleostomi</taxon>
        <taxon>Mammalia</taxon>
        <taxon>Eutheria</taxon>
        <taxon>Laurasiatheria</taxon>
        <taxon>Chiroptera</taxon>
        <taxon>Yinpterochiroptera</taxon>
        <taxon>Rhinolophoidea</taxon>
        <taxon>Rhinolophidae</taxon>
        <taxon>Rhinolophinae</taxon>
        <taxon>Rhinolophus</taxon>
    </lineage>
</organism>
<dbReference type="InterPro" id="IPR036179">
    <property type="entry name" value="Ig-like_dom_sf"/>
</dbReference>
<reference evidence="10" key="5">
    <citation type="submission" date="2025-05" db="UniProtKB">
        <authorList>
            <consortium name="Ensembl"/>
        </authorList>
    </citation>
    <scope>IDENTIFICATION</scope>
</reference>